<gene>
    <name evidence="2" type="ORF">Dsin_016109</name>
</gene>
<dbReference type="Proteomes" id="UP001281410">
    <property type="component" value="Unassembled WGS sequence"/>
</dbReference>
<feature type="domain" description="Reverse transcriptase" evidence="1">
    <location>
        <begin position="13"/>
        <end position="105"/>
    </location>
</feature>
<dbReference type="AlphaFoldDB" id="A0AAE0E6M2"/>
<evidence type="ECO:0000313" key="3">
    <source>
        <dbReference type="Proteomes" id="UP001281410"/>
    </source>
</evidence>
<evidence type="ECO:0000259" key="1">
    <source>
        <dbReference type="Pfam" id="PF00078"/>
    </source>
</evidence>
<dbReference type="InterPro" id="IPR000477">
    <property type="entry name" value="RT_dom"/>
</dbReference>
<organism evidence="2 3">
    <name type="scientific">Dipteronia sinensis</name>
    <dbReference type="NCBI Taxonomy" id="43782"/>
    <lineage>
        <taxon>Eukaryota</taxon>
        <taxon>Viridiplantae</taxon>
        <taxon>Streptophyta</taxon>
        <taxon>Embryophyta</taxon>
        <taxon>Tracheophyta</taxon>
        <taxon>Spermatophyta</taxon>
        <taxon>Magnoliopsida</taxon>
        <taxon>eudicotyledons</taxon>
        <taxon>Gunneridae</taxon>
        <taxon>Pentapetalae</taxon>
        <taxon>rosids</taxon>
        <taxon>malvids</taxon>
        <taxon>Sapindales</taxon>
        <taxon>Sapindaceae</taxon>
        <taxon>Hippocastanoideae</taxon>
        <taxon>Acereae</taxon>
        <taxon>Dipteronia</taxon>
    </lineage>
</organism>
<dbReference type="InterPro" id="IPR052343">
    <property type="entry name" value="Retrotransposon-Effector_Assoc"/>
</dbReference>
<dbReference type="EMBL" id="JANJYJ010000005">
    <property type="protein sequence ID" value="KAK3211403.1"/>
    <property type="molecule type" value="Genomic_DNA"/>
</dbReference>
<dbReference type="PANTHER" id="PTHR46890">
    <property type="entry name" value="NON-LTR RETROLELEMENT REVERSE TRANSCRIPTASE-LIKE PROTEIN-RELATED"/>
    <property type="match status" value="1"/>
</dbReference>
<keyword evidence="3" id="KW-1185">Reference proteome</keyword>
<accession>A0AAE0E6M2</accession>
<proteinExistence type="predicted"/>
<sequence>MEKLGEAVVVLIPKVKIPVRVAKFRPISLCNMAYKVVAKMLANWLKVVLDRVISLNQSAFVPGRLITDNVITGFESLHSLRNMRSGKKGFMALKVDTKGLFALISGAEAAGGISGIAMGRGAPSVSHLLFTDDSLMFVKASLSECRCLRDILRRNLDLSYIASTAATLAATIQALLVELIFLKLIKLFPFCSLQTLFSSNRNLRINCVFNFDGEKKMEASYLYEESKYKPKDLESAMVFATGGFFGYQGLR</sequence>
<dbReference type="PANTHER" id="PTHR46890:SF48">
    <property type="entry name" value="RNA-DIRECTED DNA POLYMERASE"/>
    <property type="match status" value="1"/>
</dbReference>
<protein>
    <recommendedName>
        <fullName evidence="1">Reverse transcriptase domain-containing protein</fullName>
    </recommendedName>
</protein>
<reference evidence="2" key="1">
    <citation type="journal article" date="2023" name="Plant J.">
        <title>Genome sequences and population genomics provide insights into the demographic history, inbreeding, and mutation load of two 'living fossil' tree species of Dipteronia.</title>
        <authorList>
            <person name="Feng Y."/>
            <person name="Comes H.P."/>
            <person name="Chen J."/>
            <person name="Zhu S."/>
            <person name="Lu R."/>
            <person name="Zhang X."/>
            <person name="Li P."/>
            <person name="Qiu J."/>
            <person name="Olsen K.M."/>
            <person name="Qiu Y."/>
        </authorList>
    </citation>
    <scope>NUCLEOTIDE SEQUENCE</scope>
    <source>
        <strain evidence="2">NBL</strain>
    </source>
</reference>
<evidence type="ECO:0000313" key="2">
    <source>
        <dbReference type="EMBL" id="KAK3211403.1"/>
    </source>
</evidence>
<dbReference type="Pfam" id="PF00078">
    <property type="entry name" value="RVT_1"/>
    <property type="match status" value="1"/>
</dbReference>
<name>A0AAE0E6M2_9ROSI</name>
<comment type="caution">
    <text evidence="2">The sequence shown here is derived from an EMBL/GenBank/DDBJ whole genome shotgun (WGS) entry which is preliminary data.</text>
</comment>